<protein>
    <submittedName>
        <fullName evidence="1">Uncharacterized protein</fullName>
    </submittedName>
</protein>
<reference evidence="1" key="2">
    <citation type="journal article" date="2012" name="BMC Microbiol.">
        <title>Characterisation of a cell wall-anchored protein of Staphylococcus saprophyticus associated with linoleic acid resistance.</title>
        <authorList>
            <person name="King N.P."/>
            <person name="Sakinc T."/>
            <person name="Ben Zakour N.L."/>
            <person name="Totsika M."/>
            <person name="Heras B."/>
            <person name="Simerska P."/>
            <person name="Shepherd M."/>
            <person name="Gatermann S.G."/>
            <person name="Beatson S.A."/>
            <person name="Schembri M.A."/>
        </authorList>
    </citation>
    <scope>NUCLEOTIDE SEQUENCE</scope>
    <source>
        <strain evidence="1">MS1146</strain>
    </source>
</reference>
<proteinExistence type="predicted"/>
<dbReference type="EMBL" id="HE616681">
    <property type="protein sequence ID" value="CCE89295.1"/>
    <property type="molecule type" value="Genomic_DNA"/>
</dbReference>
<evidence type="ECO:0000313" key="1">
    <source>
        <dbReference type="EMBL" id="CCE89295.1"/>
    </source>
</evidence>
<accession>A0A9P1K2A9</accession>
<organism evidence="1">
    <name type="scientific">Staphylococcus saprophyticus</name>
    <dbReference type="NCBI Taxonomy" id="29385"/>
    <lineage>
        <taxon>Bacteria</taxon>
        <taxon>Bacillati</taxon>
        <taxon>Bacillota</taxon>
        <taxon>Bacilli</taxon>
        <taxon>Bacillales</taxon>
        <taxon>Staphylococcaceae</taxon>
        <taxon>Staphylococcus</taxon>
    </lineage>
</organism>
<name>A0A9P1K2A9_STASA</name>
<dbReference type="AlphaFoldDB" id="A0A9P1K2A9"/>
<gene>
    <name evidence="1" type="ORF">SSAP_P208</name>
</gene>
<reference evidence="1" key="1">
    <citation type="submission" date="2011-12" db="EMBL/GenBank/DDBJ databases">
        <authorList>
            <person name="Beatson S."/>
        </authorList>
    </citation>
    <scope>NUCLEOTIDE SEQUENCE</scope>
    <source>
        <strain evidence="1">MS1146</strain>
        <plasmid evidence="1">pSSAP2</plasmid>
    </source>
</reference>
<sequence>MKLYIINKSIMFLHALRINCSVNRTKLV</sequence>
<keyword evidence="1" id="KW-0614">Plasmid</keyword>
<geneLocation type="plasmid" evidence="1">
    <name>pSSAP2</name>
</geneLocation>